<dbReference type="Gene3D" id="3.50.70.10">
    <property type="match status" value="1"/>
</dbReference>
<organism evidence="3 4">
    <name type="scientific">Tetraparma gracilis</name>
    <dbReference type="NCBI Taxonomy" id="2962635"/>
    <lineage>
        <taxon>Eukaryota</taxon>
        <taxon>Sar</taxon>
        <taxon>Stramenopiles</taxon>
        <taxon>Ochrophyta</taxon>
        <taxon>Bolidophyceae</taxon>
        <taxon>Parmales</taxon>
        <taxon>Triparmaceae</taxon>
        <taxon>Tetraparma</taxon>
    </lineage>
</organism>
<feature type="region of interest" description="Disordered" evidence="1">
    <location>
        <begin position="205"/>
        <end position="232"/>
    </location>
</feature>
<accession>A0ABQ6MHB6</accession>
<gene>
    <name evidence="3" type="ORF">TeGR_g116</name>
</gene>
<feature type="region of interest" description="Disordered" evidence="1">
    <location>
        <begin position="595"/>
        <end position="617"/>
    </location>
</feature>
<proteinExistence type="predicted"/>
<feature type="region of interest" description="Disordered" evidence="1">
    <location>
        <begin position="524"/>
        <end position="547"/>
    </location>
</feature>
<dbReference type="EMBL" id="BRYB01002842">
    <property type="protein sequence ID" value="GMI26285.1"/>
    <property type="molecule type" value="Genomic_DNA"/>
</dbReference>
<feature type="signal peptide" evidence="2">
    <location>
        <begin position="1"/>
        <end position="21"/>
    </location>
</feature>
<evidence type="ECO:0000256" key="2">
    <source>
        <dbReference type="SAM" id="SignalP"/>
    </source>
</evidence>
<feature type="compositionally biased region" description="Pro residues" evidence="1">
    <location>
        <begin position="533"/>
        <end position="543"/>
    </location>
</feature>
<feature type="compositionally biased region" description="Low complexity" evidence="1">
    <location>
        <begin position="633"/>
        <end position="649"/>
    </location>
</feature>
<feature type="compositionally biased region" description="Pro residues" evidence="1">
    <location>
        <begin position="95"/>
        <end position="112"/>
    </location>
</feature>
<keyword evidence="4" id="KW-1185">Reference proteome</keyword>
<protein>
    <submittedName>
        <fullName evidence="3">Uncharacterized protein</fullName>
    </submittedName>
</protein>
<dbReference type="InterPro" id="IPR016089">
    <property type="entry name" value="Chalcone_isomerase_bundle_sf"/>
</dbReference>
<feature type="compositionally biased region" description="Gly residues" evidence="1">
    <location>
        <begin position="665"/>
        <end position="675"/>
    </location>
</feature>
<dbReference type="Gene3D" id="1.10.890.20">
    <property type="match status" value="1"/>
</dbReference>
<sequence length="769" mass="79327">MRQRRSTRLLLVLLHVSAPFSSPPFPTSGSPQSAPAAASPEVGRPYWLQDRVSGLCVSEGGLTACHEGNAFRFRSGKGGSGERAEAGLTLELWDPSPPEPPPPPEPPSPPSLNPLASLFELSSPPPPALPDDAASCLSLSHFSPTRLSLSRCPSPNKWSLHPVPPYANMFYGPSCVPAPGAFDARWGDAEGCAEVQFLRVSFPSAPAPAPPEAAPTPFPRAPLHPPSRPPLSTLSTLLSPASVFHHHPLAASPPSAAVLPPPSTPPLSLHTSISSFRNPYLSPDAVHADPATGLTVPAHRSHGREQQVLVGAGVYAKTVFKVKVYLISLYVAPQQAAADPTLRAFANRNAAALSSDHAFLPAVLSPSASFDMTISLTLNMQLSTDTMRGSLAGDWSLLTPPMKAALSSSSLRASPASPGMVDSLREEGGGCSCGQVVPGDVEADQKCCGRGTTLDFTYVRSNHPAPHTLEVRLNGLLMETFSADYAHAIFYEYMRGDDGVMSSGARARFADGFPSILSKPSVADSLHGAPLHPSSPHPTPPPNNLLSSFASSLSASAASAASAVASGVSHPQASLRAAAGGAAGMVAAARAATAKAFERPAAPPRASSARSRRIAERRDAVNRWKRAISIVSGRAAPQPAAQGRPAEVGGVEGGGSEGAAAEAGLGEGGVEGGGAEGAEANNSPILAVLVHAYLILLLIVSLPSNNHVVRKGGRKGGGARAGGARGRKALETKLESIGESGSVDSWHDGYAAAVKAEGAGLRKSISFYL</sequence>
<keyword evidence="2" id="KW-0732">Signal</keyword>
<feature type="compositionally biased region" description="Pro residues" evidence="1">
    <location>
        <begin position="205"/>
        <end position="229"/>
    </location>
</feature>
<feature type="region of interest" description="Disordered" evidence="1">
    <location>
        <begin position="633"/>
        <end position="675"/>
    </location>
</feature>
<evidence type="ECO:0000313" key="4">
    <source>
        <dbReference type="Proteomes" id="UP001165060"/>
    </source>
</evidence>
<evidence type="ECO:0000256" key="1">
    <source>
        <dbReference type="SAM" id="MobiDB-lite"/>
    </source>
</evidence>
<feature type="region of interest" description="Disordered" evidence="1">
    <location>
        <begin position="91"/>
        <end position="124"/>
    </location>
</feature>
<reference evidence="3 4" key="1">
    <citation type="journal article" date="2023" name="Commun. Biol.">
        <title>Genome analysis of Parmales, the sister group of diatoms, reveals the evolutionary specialization of diatoms from phago-mixotrophs to photoautotrophs.</title>
        <authorList>
            <person name="Ban H."/>
            <person name="Sato S."/>
            <person name="Yoshikawa S."/>
            <person name="Yamada K."/>
            <person name="Nakamura Y."/>
            <person name="Ichinomiya M."/>
            <person name="Sato N."/>
            <person name="Blanc-Mathieu R."/>
            <person name="Endo H."/>
            <person name="Kuwata A."/>
            <person name="Ogata H."/>
        </authorList>
    </citation>
    <scope>NUCLEOTIDE SEQUENCE [LARGE SCALE GENOMIC DNA]</scope>
</reference>
<dbReference type="InterPro" id="IPR016088">
    <property type="entry name" value="Chalcone_isomerase_3-sand"/>
</dbReference>
<evidence type="ECO:0000313" key="3">
    <source>
        <dbReference type="EMBL" id="GMI26285.1"/>
    </source>
</evidence>
<name>A0ABQ6MHB6_9STRA</name>
<dbReference type="Proteomes" id="UP001165060">
    <property type="component" value="Unassembled WGS sequence"/>
</dbReference>
<feature type="chain" id="PRO_5045241719" evidence="2">
    <location>
        <begin position="22"/>
        <end position="769"/>
    </location>
</feature>
<comment type="caution">
    <text evidence="3">The sequence shown here is derived from an EMBL/GenBank/DDBJ whole genome shotgun (WGS) entry which is preliminary data.</text>
</comment>